<proteinExistence type="predicted"/>
<dbReference type="Pfam" id="PF23302">
    <property type="entry name" value="HTH_DNAJC9"/>
    <property type="match status" value="1"/>
</dbReference>
<dbReference type="InterPro" id="IPR036869">
    <property type="entry name" value="J_dom_sf"/>
</dbReference>
<feature type="domain" description="J" evidence="2">
    <location>
        <begin position="19"/>
        <end position="89"/>
    </location>
</feature>
<dbReference type="PANTHER" id="PTHR44144">
    <property type="entry name" value="DNAJ HOMOLOG SUBFAMILY C MEMBER 9"/>
    <property type="match status" value="1"/>
</dbReference>
<dbReference type="PROSITE" id="PS50076">
    <property type="entry name" value="DNAJ_2"/>
    <property type="match status" value="1"/>
</dbReference>
<dbReference type="GO" id="GO:0005737">
    <property type="term" value="C:cytoplasm"/>
    <property type="evidence" value="ECO:0007669"/>
    <property type="project" value="TreeGrafter"/>
</dbReference>
<feature type="region of interest" description="Disordered" evidence="1">
    <location>
        <begin position="280"/>
        <end position="363"/>
    </location>
</feature>
<reference evidence="3 4" key="1">
    <citation type="submission" date="2019-01" db="EMBL/GenBank/DDBJ databases">
        <title>Genome sequencing of the rare red list fungi Fomitopsis rosea.</title>
        <authorList>
            <person name="Buettner E."/>
            <person name="Kellner H."/>
        </authorList>
    </citation>
    <scope>NUCLEOTIDE SEQUENCE [LARGE SCALE GENOMIC DNA]</scope>
    <source>
        <strain evidence="3 4">DSM 105464</strain>
    </source>
</reference>
<dbReference type="GO" id="GO:0005634">
    <property type="term" value="C:nucleus"/>
    <property type="evidence" value="ECO:0007669"/>
    <property type="project" value="TreeGrafter"/>
</dbReference>
<accession>A0A4Y9YQL7</accession>
<sequence>MDDRADPISQFFPDQEDVDLYEVLSISLDAKPDEIKKAYRRLALVHHPDKHATASETAKADASLRFQQVGFAYTVLSDEKRRARYDKTGKTDEGAGLSPGEDGWEAYFEELFDSVTRGKLDDDKKQYQGSLEEGEDVKQAYVDANGSIGEIMNHIPHSTHDDEARFIVMISKLIKDGTLPSLSQWESSIKDEKGKLVRKKQSQKESKEAEELAKELGVWDEFYGSGKTGARKGKGGKGKGKGKDVQEDGGETAEEDHSALQALILKKRKNMNNFFDSLAEKYAEPPSKGKKGKKRGKAAADDEEEPPAKRAKKGAVEMPEIDDEEFAKLQDNLFSDKAKSSETDAAASPKKRGRAAAKGRKAR</sequence>
<evidence type="ECO:0000256" key="1">
    <source>
        <dbReference type="SAM" id="MobiDB-lite"/>
    </source>
</evidence>
<dbReference type="InterPro" id="IPR001623">
    <property type="entry name" value="DnaJ_domain"/>
</dbReference>
<gene>
    <name evidence="3" type="ORF">EVJ58_g2328</name>
</gene>
<comment type="caution">
    <text evidence="3">The sequence shown here is derived from an EMBL/GenBank/DDBJ whole genome shotgun (WGS) entry which is preliminary data.</text>
</comment>
<dbReference type="Pfam" id="PF00226">
    <property type="entry name" value="DnaJ"/>
    <property type="match status" value="1"/>
</dbReference>
<dbReference type="Gene3D" id="1.10.287.110">
    <property type="entry name" value="DnaJ domain"/>
    <property type="match status" value="1"/>
</dbReference>
<dbReference type="InterPro" id="IPR056453">
    <property type="entry name" value="HTH_DNAJC9"/>
</dbReference>
<evidence type="ECO:0000313" key="3">
    <source>
        <dbReference type="EMBL" id="TFY64866.1"/>
    </source>
</evidence>
<dbReference type="PRINTS" id="PR00625">
    <property type="entry name" value="JDOMAIN"/>
</dbReference>
<feature type="region of interest" description="Disordered" evidence="1">
    <location>
        <begin position="223"/>
        <end position="256"/>
    </location>
</feature>
<evidence type="ECO:0000259" key="2">
    <source>
        <dbReference type="PROSITE" id="PS50076"/>
    </source>
</evidence>
<feature type="compositionally biased region" description="Basic residues" evidence="1">
    <location>
        <begin position="349"/>
        <end position="363"/>
    </location>
</feature>
<name>A0A4Y9YQL7_9APHY</name>
<protein>
    <recommendedName>
        <fullName evidence="2">J domain-containing protein</fullName>
    </recommendedName>
</protein>
<feature type="compositionally biased region" description="Basic residues" evidence="1">
    <location>
        <begin position="288"/>
        <end position="297"/>
    </location>
</feature>
<dbReference type="Proteomes" id="UP000298390">
    <property type="component" value="Unassembled WGS sequence"/>
</dbReference>
<organism evidence="3 4">
    <name type="scientific">Rhodofomes roseus</name>
    <dbReference type="NCBI Taxonomy" id="34475"/>
    <lineage>
        <taxon>Eukaryota</taxon>
        <taxon>Fungi</taxon>
        <taxon>Dikarya</taxon>
        <taxon>Basidiomycota</taxon>
        <taxon>Agaricomycotina</taxon>
        <taxon>Agaricomycetes</taxon>
        <taxon>Polyporales</taxon>
        <taxon>Rhodofomes</taxon>
    </lineage>
</organism>
<dbReference type="InterPro" id="IPR052594">
    <property type="entry name" value="J_domain-containing_protein"/>
</dbReference>
<dbReference type="SUPFAM" id="SSF46565">
    <property type="entry name" value="Chaperone J-domain"/>
    <property type="match status" value="1"/>
</dbReference>
<dbReference type="PANTHER" id="PTHR44144:SF1">
    <property type="entry name" value="DNAJ HOMOLOG SUBFAMILY C MEMBER 9"/>
    <property type="match status" value="1"/>
</dbReference>
<dbReference type="GO" id="GO:0031072">
    <property type="term" value="F:heat shock protein binding"/>
    <property type="evidence" value="ECO:0007669"/>
    <property type="project" value="TreeGrafter"/>
</dbReference>
<dbReference type="SMART" id="SM00271">
    <property type="entry name" value="DnaJ"/>
    <property type="match status" value="1"/>
</dbReference>
<feature type="compositionally biased region" description="Basic residues" evidence="1">
    <location>
        <begin position="229"/>
        <end position="240"/>
    </location>
</feature>
<evidence type="ECO:0000313" key="4">
    <source>
        <dbReference type="Proteomes" id="UP000298390"/>
    </source>
</evidence>
<dbReference type="AlphaFoldDB" id="A0A4Y9YQL7"/>
<dbReference type="CDD" id="cd06257">
    <property type="entry name" value="DnaJ"/>
    <property type="match status" value="1"/>
</dbReference>
<dbReference type="EMBL" id="SEKV01000085">
    <property type="protein sequence ID" value="TFY64866.1"/>
    <property type="molecule type" value="Genomic_DNA"/>
</dbReference>